<feature type="transmembrane region" description="Helical" evidence="1">
    <location>
        <begin position="95"/>
        <end position="123"/>
    </location>
</feature>
<proteinExistence type="predicted"/>
<evidence type="ECO:0000313" key="2">
    <source>
        <dbReference type="EMBL" id="GAA0765479.1"/>
    </source>
</evidence>
<feature type="transmembrane region" description="Helical" evidence="1">
    <location>
        <begin position="59"/>
        <end position="83"/>
    </location>
</feature>
<feature type="transmembrane region" description="Helical" evidence="1">
    <location>
        <begin position="168"/>
        <end position="188"/>
    </location>
</feature>
<evidence type="ECO:0008006" key="4">
    <source>
        <dbReference type="Google" id="ProtNLM"/>
    </source>
</evidence>
<keyword evidence="1" id="KW-0812">Transmembrane</keyword>
<evidence type="ECO:0000313" key="3">
    <source>
        <dbReference type="Proteomes" id="UP001500279"/>
    </source>
</evidence>
<protein>
    <recommendedName>
        <fullName evidence="4">DUF4386 family protein</fullName>
    </recommendedName>
</protein>
<keyword evidence="1" id="KW-1133">Transmembrane helix</keyword>
<dbReference type="EMBL" id="BAAAEW010000042">
    <property type="protein sequence ID" value="GAA0765479.1"/>
    <property type="molecule type" value="Genomic_DNA"/>
</dbReference>
<evidence type="ECO:0000256" key="1">
    <source>
        <dbReference type="SAM" id="Phobius"/>
    </source>
</evidence>
<keyword evidence="3" id="KW-1185">Reference proteome</keyword>
<reference evidence="2 3" key="1">
    <citation type="journal article" date="2019" name="Int. J. Syst. Evol. Microbiol.">
        <title>The Global Catalogue of Microorganisms (GCM) 10K type strain sequencing project: providing services to taxonomists for standard genome sequencing and annotation.</title>
        <authorList>
            <consortium name="The Broad Institute Genomics Platform"/>
            <consortium name="The Broad Institute Genome Sequencing Center for Infectious Disease"/>
            <person name="Wu L."/>
            <person name="Ma J."/>
        </authorList>
    </citation>
    <scope>NUCLEOTIDE SEQUENCE [LARGE SCALE GENOMIC DNA]</scope>
    <source>
        <strain evidence="2 3">JCM 15503</strain>
    </source>
</reference>
<comment type="caution">
    <text evidence="2">The sequence shown here is derived from an EMBL/GenBank/DDBJ whole genome shotgun (WGS) entry which is preliminary data.</text>
</comment>
<gene>
    <name evidence="2" type="ORF">GCM10009107_52660</name>
</gene>
<organism evidence="2 3">
    <name type="scientific">Ideonella azotifigens</name>
    <dbReference type="NCBI Taxonomy" id="513160"/>
    <lineage>
        <taxon>Bacteria</taxon>
        <taxon>Pseudomonadati</taxon>
        <taxon>Pseudomonadota</taxon>
        <taxon>Betaproteobacteria</taxon>
        <taxon>Burkholderiales</taxon>
        <taxon>Sphaerotilaceae</taxon>
        <taxon>Ideonella</taxon>
    </lineage>
</organism>
<dbReference type="Proteomes" id="UP001500279">
    <property type="component" value="Unassembled WGS sequence"/>
</dbReference>
<name>A0ABN1KFN9_9BURK</name>
<sequence length="221" mass="21380">MGAEAGAATVLGARLLLVGALGLVATCLGYVLAGPLAALPGGAPGMAAGFAATPAAAGWMRVAGLAGMPSDVLLAVGGLLLAAHEYRRGAALATAGWLALGVASALFIVVDAMVALVLPAAALQAGADGYAALRLLFDALFTIGAWTAALGALAAAWQRGGPLWRHGWAGWLLRAAGLLGLVASTGHLAGLPGIAALIGPGIAVLAVALIGAALEFGRADA</sequence>
<accession>A0ABN1KFN9</accession>
<keyword evidence="1" id="KW-0472">Membrane</keyword>
<feature type="transmembrane region" description="Helical" evidence="1">
    <location>
        <begin position="194"/>
        <end position="214"/>
    </location>
</feature>
<feature type="transmembrane region" description="Helical" evidence="1">
    <location>
        <begin position="135"/>
        <end position="156"/>
    </location>
</feature>
<feature type="transmembrane region" description="Helical" evidence="1">
    <location>
        <begin position="15"/>
        <end position="39"/>
    </location>
</feature>